<gene>
    <name evidence="2" type="ORF">Cvel_19174</name>
</gene>
<dbReference type="AlphaFoldDB" id="A0A0G4FWU6"/>
<evidence type="ECO:0000256" key="1">
    <source>
        <dbReference type="SAM" id="MobiDB-lite"/>
    </source>
</evidence>
<dbReference type="PROSITE" id="PS51257">
    <property type="entry name" value="PROKAR_LIPOPROTEIN"/>
    <property type="match status" value="1"/>
</dbReference>
<name>A0A0G4FWU6_9ALVE</name>
<protein>
    <submittedName>
        <fullName evidence="2">Uncharacterized protein</fullName>
    </submittedName>
</protein>
<dbReference type="EMBL" id="CDMZ01000700">
    <property type="protein sequence ID" value="CEM19739.1"/>
    <property type="molecule type" value="Genomic_DNA"/>
</dbReference>
<organism evidence="2">
    <name type="scientific">Chromera velia CCMP2878</name>
    <dbReference type="NCBI Taxonomy" id="1169474"/>
    <lineage>
        <taxon>Eukaryota</taxon>
        <taxon>Sar</taxon>
        <taxon>Alveolata</taxon>
        <taxon>Colpodellida</taxon>
        <taxon>Chromeraceae</taxon>
        <taxon>Chromera</taxon>
    </lineage>
</organism>
<accession>A0A0G4FWU6</accession>
<dbReference type="PhylomeDB" id="A0A0G4FWU6"/>
<sequence>MVVSRWVALWLLAFNLAQLVLLSIFFVSCWTWDAANSPDFQRSSFFAFEEDEDILPLPHSSIAQSAGRPIQPGRGRRKVCATKGKGGSNSGSSNETVVFVSGHAAFPQCIEAQYKLLRKFYKGDFRYLAYLDDRNHEWIFSHTDVNSLDQLLAKCAEQNIPCRVFPKELHRLRTLLHPATEEPYKDESSLHPSDLIQWSLQEEYCHEGPFVNLDADLILTAETDREDLMRGKAFRYMQQFRGCADIRVKKEKECEIRYAWNTMMALDLKSLPNLDEFSMDCGKVCTVDGCDSVDTGGKSHWFISSLPDDLKGTIRQTDFNATETYPDIPAFRAKVFELFEHKWLHLRNGGHTDPNNLNRFDNGRICEEMMKRFAV</sequence>
<evidence type="ECO:0000313" key="2">
    <source>
        <dbReference type="EMBL" id="CEM19739.1"/>
    </source>
</evidence>
<feature type="region of interest" description="Disordered" evidence="1">
    <location>
        <begin position="63"/>
        <end position="92"/>
    </location>
</feature>
<proteinExistence type="predicted"/>
<reference evidence="2" key="1">
    <citation type="submission" date="2014-11" db="EMBL/GenBank/DDBJ databases">
        <authorList>
            <person name="Otto D Thomas"/>
            <person name="Naeem Raeece"/>
        </authorList>
    </citation>
    <scope>NUCLEOTIDE SEQUENCE</scope>
</reference>
<dbReference type="VEuPathDB" id="CryptoDB:Cvel_19174"/>